<comment type="catalytic activity">
    <reaction evidence="5">
        <text>3-(methylsulfanyl)propanoate + ATP + CoA = 3-(methylsulfanyl)propanoyl-CoA + AMP + diphosphate</text>
        <dbReference type="Rhea" id="RHEA:43052"/>
        <dbReference type="ChEBI" id="CHEBI:30616"/>
        <dbReference type="ChEBI" id="CHEBI:33019"/>
        <dbReference type="ChEBI" id="CHEBI:49016"/>
        <dbReference type="ChEBI" id="CHEBI:57287"/>
        <dbReference type="ChEBI" id="CHEBI:82815"/>
        <dbReference type="ChEBI" id="CHEBI:456215"/>
        <dbReference type="EC" id="6.2.1.44"/>
    </reaction>
    <physiologicalReaction direction="left-to-right" evidence="5">
        <dbReference type="Rhea" id="RHEA:43053"/>
    </physiologicalReaction>
</comment>
<keyword evidence="2" id="KW-0436">Ligase</keyword>
<proteinExistence type="inferred from homology"/>
<name>A0AA37TSB8_9RHOB</name>
<reference evidence="10 11" key="1">
    <citation type="journal article" date="2014" name="Int. J. Syst. Evol. Microbiol.">
        <title>Complete genome sequence of Corynebacterium casei LMG S-19264T (=DSM 44701T), isolated from a smear-ripened cheese.</title>
        <authorList>
            <consortium name="US DOE Joint Genome Institute (JGI-PGF)"/>
            <person name="Walter F."/>
            <person name="Albersmeier A."/>
            <person name="Kalinowski J."/>
            <person name="Ruckert C."/>
        </authorList>
    </citation>
    <scope>NUCLEOTIDE SEQUENCE [LARGE SCALE GENOMIC DNA]</scope>
    <source>
        <strain evidence="10 11">NBRC 111766</strain>
    </source>
</reference>
<dbReference type="GO" id="GO:0006631">
    <property type="term" value="P:fatty acid metabolic process"/>
    <property type="evidence" value="ECO:0007669"/>
    <property type="project" value="UniProtKB-KW"/>
</dbReference>
<dbReference type="SUPFAM" id="SSF56801">
    <property type="entry name" value="Acetyl-CoA synthetase-like"/>
    <property type="match status" value="1"/>
</dbReference>
<dbReference type="Pfam" id="PF13193">
    <property type="entry name" value="AMP-binding_C"/>
    <property type="match status" value="1"/>
</dbReference>
<dbReference type="GO" id="GO:0016874">
    <property type="term" value="F:ligase activity"/>
    <property type="evidence" value="ECO:0007669"/>
    <property type="project" value="UniProtKB-KW"/>
</dbReference>
<dbReference type="InterPro" id="IPR025110">
    <property type="entry name" value="AMP-bd_C"/>
</dbReference>
<evidence type="ECO:0000313" key="10">
    <source>
        <dbReference type="EMBL" id="GLS86488.1"/>
    </source>
</evidence>
<dbReference type="FunFam" id="3.30.300.30:FF:000008">
    <property type="entry name" value="2,3-dihydroxybenzoate-AMP ligase"/>
    <property type="match status" value="1"/>
</dbReference>
<dbReference type="Gene3D" id="3.40.50.12780">
    <property type="entry name" value="N-terminal domain of ligase-like"/>
    <property type="match status" value="1"/>
</dbReference>
<evidence type="ECO:0000256" key="7">
    <source>
        <dbReference type="ARBA" id="ARBA00067668"/>
    </source>
</evidence>
<protein>
    <recommendedName>
        <fullName evidence="7">3-methylmercaptopropionyl-CoA ligase</fullName>
        <ecNumber evidence="6">6.2.1.44</ecNumber>
    </recommendedName>
</protein>
<organism evidence="10 11">
    <name type="scientific">Cypionkella aquatica</name>
    <dbReference type="NCBI Taxonomy" id="1756042"/>
    <lineage>
        <taxon>Bacteria</taxon>
        <taxon>Pseudomonadati</taxon>
        <taxon>Pseudomonadota</taxon>
        <taxon>Alphaproteobacteria</taxon>
        <taxon>Rhodobacterales</taxon>
        <taxon>Paracoccaceae</taxon>
        <taxon>Cypionkella</taxon>
    </lineage>
</organism>
<dbReference type="AlphaFoldDB" id="A0AA37TSB8"/>
<dbReference type="EC" id="6.2.1.44" evidence="6"/>
<evidence type="ECO:0000256" key="2">
    <source>
        <dbReference type="ARBA" id="ARBA00022598"/>
    </source>
</evidence>
<feature type="domain" description="AMP-dependent synthetase/ligase" evidence="8">
    <location>
        <begin position="27"/>
        <end position="402"/>
    </location>
</feature>
<evidence type="ECO:0000256" key="1">
    <source>
        <dbReference type="ARBA" id="ARBA00006432"/>
    </source>
</evidence>
<sequence length="541" mass="57806">MGWLADEQGLGKTPANYAALTPLSHLKRAADVFAHRTAVVWKSTRLTYADYAAHVSQLAHALAQKGILPGDVVATLLPNIPAQAEAHFGVPACGAVLNTINTRLEADTVAYIFGHAGAKLLLCDTAFLPLAEAAIAQMTTPAPQIIEVADHGFTASGRYQTYDQLLATGDPAHPWQMPEDEWESIAINYTSGTTGRPKGVVTHHRGAYLATTASTIAWRMQLFPIYLTIVPLFHCNAWCHPWMIPMLGGTLVCCRDITAKAIYDAIADEGVTHFGAAPIVLNTMINCAAADRRAFSHTVEVFTAGAPPPAATLAAFEPLGFNVTQVYGLTETYGPAAECLWQTEWNSATGDARAALKARTGVAMAMLEGAEVHDSHGNPVPRDGAHLGEIAMRGNMVMKGYYKNPEATAEAFKGGWFRTGDIAFQTADGYLKITDRAKDIIISGGENVSSVEVEGALMHHPAVSLCAVVAKPDDKWGEVPCAFVELKPGASATAAELIAHCRSRLAGFKTPKHVVFAELPKTSTGKIQKFELRAVAKLIDG</sequence>
<evidence type="ECO:0000313" key="11">
    <source>
        <dbReference type="Proteomes" id="UP001157355"/>
    </source>
</evidence>
<dbReference type="InterPro" id="IPR000873">
    <property type="entry name" value="AMP-dep_synth/lig_dom"/>
</dbReference>
<evidence type="ECO:0000259" key="9">
    <source>
        <dbReference type="Pfam" id="PF13193"/>
    </source>
</evidence>
<dbReference type="PANTHER" id="PTHR43859:SF4">
    <property type="entry name" value="BUTANOATE--COA LIGASE AAE1-RELATED"/>
    <property type="match status" value="1"/>
</dbReference>
<keyword evidence="3" id="KW-0276">Fatty acid metabolism</keyword>
<dbReference type="Pfam" id="PF00501">
    <property type="entry name" value="AMP-binding"/>
    <property type="match status" value="1"/>
</dbReference>
<dbReference type="InterPro" id="IPR045851">
    <property type="entry name" value="AMP-bd_C_sf"/>
</dbReference>
<comment type="caution">
    <text evidence="10">The sequence shown here is derived from an EMBL/GenBank/DDBJ whole genome shotgun (WGS) entry which is preliminary data.</text>
</comment>
<dbReference type="Proteomes" id="UP001157355">
    <property type="component" value="Unassembled WGS sequence"/>
</dbReference>
<evidence type="ECO:0000256" key="3">
    <source>
        <dbReference type="ARBA" id="ARBA00022832"/>
    </source>
</evidence>
<dbReference type="Gene3D" id="3.30.300.30">
    <property type="match status" value="1"/>
</dbReference>
<feature type="domain" description="AMP-binding enzyme C-terminal" evidence="9">
    <location>
        <begin position="452"/>
        <end position="526"/>
    </location>
</feature>
<dbReference type="CDD" id="cd12118">
    <property type="entry name" value="ttLC_FACS_AEE21_like"/>
    <property type="match status" value="1"/>
</dbReference>
<dbReference type="NCBIfam" id="NF006020">
    <property type="entry name" value="PRK08162.1"/>
    <property type="match status" value="1"/>
</dbReference>
<dbReference type="RefSeq" id="WP_284324710.1">
    <property type="nucleotide sequence ID" value="NZ_BSPP01000005.1"/>
</dbReference>
<keyword evidence="4" id="KW-0443">Lipid metabolism</keyword>
<evidence type="ECO:0000259" key="8">
    <source>
        <dbReference type="Pfam" id="PF00501"/>
    </source>
</evidence>
<dbReference type="EMBL" id="BSPP01000005">
    <property type="protein sequence ID" value="GLS86488.1"/>
    <property type="molecule type" value="Genomic_DNA"/>
</dbReference>
<dbReference type="PANTHER" id="PTHR43859">
    <property type="entry name" value="ACYL-ACTIVATING ENZYME"/>
    <property type="match status" value="1"/>
</dbReference>
<accession>A0AA37TSB8</accession>
<evidence type="ECO:0000256" key="5">
    <source>
        <dbReference type="ARBA" id="ARBA00051915"/>
    </source>
</evidence>
<keyword evidence="11" id="KW-1185">Reference proteome</keyword>
<comment type="similarity">
    <text evidence="1">Belongs to the ATP-dependent AMP-binding enzyme family.</text>
</comment>
<evidence type="ECO:0000256" key="4">
    <source>
        <dbReference type="ARBA" id="ARBA00023098"/>
    </source>
</evidence>
<evidence type="ECO:0000256" key="6">
    <source>
        <dbReference type="ARBA" id="ARBA00066616"/>
    </source>
</evidence>
<gene>
    <name evidence="10" type="ORF">GCM10010873_14620</name>
</gene>
<dbReference type="InterPro" id="IPR020845">
    <property type="entry name" value="AMP-binding_CS"/>
</dbReference>
<dbReference type="PROSITE" id="PS00455">
    <property type="entry name" value="AMP_BINDING"/>
    <property type="match status" value="1"/>
</dbReference>
<dbReference type="InterPro" id="IPR042099">
    <property type="entry name" value="ANL_N_sf"/>
</dbReference>